<evidence type="ECO:0000259" key="1">
    <source>
        <dbReference type="Pfam" id="PF13470"/>
    </source>
</evidence>
<comment type="caution">
    <text evidence="3">The sequence shown here is derived from an EMBL/GenBank/DDBJ whole genome shotgun (WGS) entry which is preliminary data.</text>
</comment>
<dbReference type="Pfam" id="PF13470">
    <property type="entry name" value="PIN_3"/>
    <property type="match status" value="1"/>
</dbReference>
<protein>
    <submittedName>
        <fullName evidence="3">PIN domain-containing protein</fullName>
    </submittedName>
</protein>
<dbReference type="RefSeq" id="WP_110787082.1">
    <property type="nucleotide sequence ID" value="NZ_QKQS01000023.1"/>
</dbReference>
<reference evidence="3 4" key="1">
    <citation type="submission" date="2018-06" db="EMBL/GenBank/DDBJ databases">
        <title>Draft Whole-Genome Sequence of the purple photosynthetic bacterium Rhodospeudomonas palustris XCP.</title>
        <authorList>
            <person name="Rayyan A."/>
            <person name="Meyer T.E."/>
            <person name="Kyndt J.A."/>
        </authorList>
    </citation>
    <scope>NUCLEOTIDE SEQUENCE [LARGE SCALE GENOMIC DNA]</scope>
    <source>
        <strain evidence="3 4">XCP</strain>
    </source>
</reference>
<evidence type="ECO:0000313" key="3">
    <source>
        <dbReference type="EMBL" id="PZA10991.1"/>
    </source>
</evidence>
<gene>
    <name evidence="3" type="ORF">DNX69_16810</name>
</gene>
<dbReference type="Proteomes" id="UP000248134">
    <property type="component" value="Unassembled WGS sequence"/>
</dbReference>
<dbReference type="AlphaFoldDB" id="A0A323UEY2"/>
<feature type="domain" description="VapC50 C-terminal" evidence="2">
    <location>
        <begin position="138"/>
        <end position="191"/>
    </location>
</feature>
<evidence type="ECO:0000259" key="2">
    <source>
        <dbReference type="Pfam" id="PF26343"/>
    </source>
</evidence>
<dbReference type="Pfam" id="PF26343">
    <property type="entry name" value="VapC50_C"/>
    <property type="match status" value="1"/>
</dbReference>
<dbReference type="OrthoDB" id="211933at2"/>
<dbReference type="InterPro" id="IPR029060">
    <property type="entry name" value="PIN-like_dom_sf"/>
</dbReference>
<name>A0A323UEY2_RHOPL</name>
<sequence length="196" mass="21799">MFANRYTAFIDACSLAGALKRNLLLTLAEGEFFRLRWSSRVLNETEKAISKILLNKGVTDAADRAARARGFMEEAFEEACVHDYDDFLYACKSLPDANDAHVLAAALKTQAATIVTDNLKDFPETILTPLNIEARSTDAFIADTISLDLGRAVAVIRNMRLRLKRPEKTPQILLLDMEAEGLTETVDVLRAHVRSL</sequence>
<feature type="domain" description="PIN" evidence="1">
    <location>
        <begin position="20"/>
        <end position="119"/>
    </location>
</feature>
<dbReference type="EMBL" id="QKQS01000023">
    <property type="protein sequence ID" value="PZA10991.1"/>
    <property type="molecule type" value="Genomic_DNA"/>
</dbReference>
<dbReference type="InterPro" id="IPR002716">
    <property type="entry name" value="PIN_dom"/>
</dbReference>
<accession>A0A323UEY2</accession>
<evidence type="ECO:0000313" key="4">
    <source>
        <dbReference type="Proteomes" id="UP000248134"/>
    </source>
</evidence>
<dbReference type="InterPro" id="IPR058652">
    <property type="entry name" value="VapC50_C"/>
</dbReference>
<dbReference type="SUPFAM" id="SSF88723">
    <property type="entry name" value="PIN domain-like"/>
    <property type="match status" value="1"/>
</dbReference>
<proteinExistence type="predicted"/>
<organism evidence="3 4">
    <name type="scientific">Rhodopseudomonas palustris</name>
    <dbReference type="NCBI Taxonomy" id="1076"/>
    <lineage>
        <taxon>Bacteria</taxon>
        <taxon>Pseudomonadati</taxon>
        <taxon>Pseudomonadota</taxon>
        <taxon>Alphaproteobacteria</taxon>
        <taxon>Hyphomicrobiales</taxon>
        <taxon>Nitrobacteraceae</taxon>
        <taxon>Rhodopseudomonas</taxon>
    </lineage>
</organism>